<evidence type="ECO:0000256" key="1">
    <source>
        <dbReference type="ARBA" id="ARBA00022676"/>
    </source>
</evidence>
<gene>
    <name evidence="4" type="ORF">CBF30_01820</name>
</gene>
<dbReference type="Proteomes" id="UP000288669">
    <property type="component" value="Unassembled WGS sequence"/>
</dbReference>
<keyword evidence="1" id="KW-0328">Glycosyltransferase</keyword>
<evidence type="ECO:0000313" key="5">
    <source>
        <dbReference type="Proteomes" id="UP000288669"/>
    </source>
</evidence>
<dbReference type="EMBL" id="NGJZ01000001">
    <property type="protein sequence ID" value="RSU08787.1"/>
    <property type="molecule type" value="Genomic_DNA"/>
</dbReference>
<organism evidence="4 5">
    <name type="scientific">Vagococcus entomophilus</name>
    <dbReference type="NCBI Taxonomy" id="1160095"/>
    <lineage>
        <taxon>Bacteria</taxon>
        <taxon>Bacillati</taxon>
        <taxon>Bacillota</taxon>
        <taxon>Bacilli</taxon>
        <taxon>Lactobacillales</taxon>
        <taxon>Enterococcaceae</taxon>
        <taxon>Vagococcus</taxon>
    </lineage>
</organism>
<dbReference type="InterPro" id="IPR002495">
    <property type="entry name" value="Glyco_trans_8"/>
</dbReference>
<dbReference type="AlphaFoldDB" id="A0A430ALM2"/>
<evidence type="ECO:0000313" key="4">
    <source>
        <dbReference type="EMBL" id="RSU08787.1"/>
    </source>
</evidence>
<keyword evidence="3" id="KW-0479">Metal-binding</keyword>
<dbReference type="PANTHER" id="PTHR13778">
    <property type="entry name" value="GLYCOSYLTRANSFERASE 8 DOMAIN-CONTAINING PROTEIN"/>
    <property type="match status" value="1"/>
</dbReference>
<keyword evidence="2 4" id="KW-0808">Transferase</keyword>
<dbReference type="GO" id="GO:0046872">
    <property type="term" value="F:metal ion binding"/>
    <property type="evidence" value="ECO:0007669"/>
    <property type="project" value="UniProtKB-KW"/>
</dbReference>
<dbReference type="InterPro" id="IPR029044">
    <property type="entry name" value="Nucleotide-diphossugar_trans"/>
</dbReference>
<dbReference type="OrthoDB" id="5672604at2"/>
<reference evidence="4 5" key="1">
    <citation type="submission" date="2017-05" db="EMBL/GenBank/DDBJ databases">
        <title>Vagococcus spp. assemblies.</title>
        <authorList>
            <person name="Gulvik C.A."/>
        </authorList>
    </citation>
    <scope>NUCLEOTIDE SEQUENCE [LARGE SCALE GENOMIC DNA]</scope>
    <source>
        <strain evidence="4 5">DSM 24756</strain>
    </source>
</reference>
<keyword evidence="5" id="KW-1185">Reference proteome</keyword>
<dbReference type="PANTHER" id="PTHR13778:SF47">
    <property type="entry name" value="LIPOPOLYSACCHARIDE 1,3-GALACTOSYLTRANSFERASE"/>
    <property type="match status" value="1"/>
</dbReference>
<evidence type="ECO:0000256" key="2">
    <source>
        <dbReference type="ARBA" id="ARBA00022679"/>
    </source>
</evidence>
<dbReference type="GO" id="GO:0016757">
    <property type="term" value="F:glycosyltransferase activity"/>
    <property type="evidence" value="ECO:0007669"/>
    <property type="project" value="UniProtKB-KW"/>
</dbReference>
<name>A0A430ALM2_9ENTE</name>
<dbReference type="SUPFAM" id="SSF53448">
    <property type="entry name" value="Nucleotide-diphospho-sugar transferases"/>
    <property type="match status" value="1"/>
</dbReference>
<dbReference type="CDD" id="cd04194">
    <property type="entry name" value="GT8_A4GalT_like"/>
    <property type="match status" value="1"/>
</dbReference>
<accession>A0A430ALM2</accession>
<sequence>MMNILVTIDKNYLQPLYVMLQSLFINDDSETMTIYLIYDHLEERDLRELRQFCTNHHATLFPIQAEAHLFAEAPVVKHYTQAMYYRLLAYKMLPKDVDKVLYLDPDILVINSFYEFYHTNLSTYLFAAASHTKITKLTDQVNKLRLNSYDTKGYFNSGVLLMNLKQQRQEINEQDIFTYVRKHKLELILPDQDILNSLYGKRVLSIDDTIYNYDTRSYQTYYLLSNGEKDIDWVMTHTIFLHFCGKNKPWNKSNHNRFSILYKHYQQIVKREKVLNKKLASKKMRVIIL</sequence>
<evidence type="ECO:0000256" key="3">
    <source>
        <dbReference type="ARBA" id="ARBA00022723"/>
    </source>
</evidence>
<dbReference type="InterPro" id="IPR050748">
    <property type="entry name" value="Glycosyltrans_8_dom-fam"/>
</dbReference>
<dbReference type="Pfam" id="PF01501">
    <property type="entry name" value="Glyco_transf_8"/>
    <property type="match status" value="1"/>
</dbReference>
<comment type="caution">
    <text evidence="4">The sequence shown here is derived from an EMBL/GenBank/DDBJ whole genome shotgun (WGS) entry which is preliminary data.</text>
</comment>
<dbReference type="Gene3D" id="3.90.550.10">
    <property type="entry name" value="Spore Coat Polysaccharide Biosynthesis Protein SpsA, Chain A"/>
    <property type="match status" value="1"/>
</dbReference>
<protein>
    <submittedName>
        <fullName evidence="4">Glycosyl transferase family 8</fullName>
    </submittedName>
</protein>
<proteinExistence type="predicted"/>